<keyword evidence="1" id="KW-0472">Membrane</keyword>
<accession>K5VPL2</accession>
<evidence type="ECO:0000256" key="1">
    <source>
        <dbReference type="SAM" id="Phobius"/>
    </source>
</evidence>
<evidence type="ECO:0000313" key="2">
    <source>
        <dbReference type="EMBL" id="EKM48519.1"/>
    </source>
</evidence>
<organism evidence="2 3">
    <name type="scientific">Phanerochaete carnosa (strain HHB-10118-sp)</name>
    <name type="common">White-rot fungus</name>
    <name type="synonym">Peniophora carnosa</name>
    <dbReference type="NCBI Taxonomy" id="650164"/>
    <lineage>
        <taxon>Eukaryota</taxon>
        <taxon>Fungi</taxon>
        <taxon>Dikarya</taxon>
        <taxon>Basidiomycota</taxon>
        <taxon>Agaricomycotina</taxon>
        <taxon>Agaricomycetes</taxon>
        <taxon>Polyporales</taxon>
        <taxon>Phanerochaetaceae</taxon>
        <taxon>Phanerochaete</taxon>
    </lineage>
</organism>
<proteinExistence type="predicted"/>
<evidence type="ECO:0000313" key="3">
    <source>
        <dbReference type="Proteomes" id="UP000008370"/>
    </source>
</evidence>
<dbReference type="AlphaFoldDB" id="K5VPL2"/>
<keyword evidence="1" id="KW-1133">Transmembrane helix</keyword>
<dbReference type="GeneID" id="18908223"/>
<dbReference type="OrthoDB" id="3245306at2759"/>
<feature type="transmembrane region" description="Helical" evidence="1">
    <location>
        <begin position="121"/>
        <end position="138"/>
    </location>
</feature>
<dbReference type="InParanoid" id="K5VPL2"/>
<reference evidence="2 3" key="1">
    <citation type="journal article" date="2012" name="BMC Genomics">
        <title>Comparative genomics of the white-rot fungi, Phanerochaete carnosa and P. chrysosporium, to elucidate the genetic basis of the distinct wood types they colonize.</title>
        <authorList>
            <person name="Suzuki H."/>
            <person name="MacDonald J."/>
            <person name="Syed K."/>
            <person name="Salamov A."/>
            <person name="Hori C."/>
            <person name="Aerts A."/>
            <person name="Henrissat B."/>
            <person name="Wiebenga A."/>
            <person name="vanKuyk P.A."/>
            <person name="Barry K."/>
            <person name="Lindquist E."/>
            <person name="LaButti K."/>
            <person name="Lapidus A."/>
            <person name="Lucas S."/>
            <person name="Coutinho P."/>
            <person name="Gong Y."/>
            <person name="Samejima M."/>
            <person name="Mahadevan R."/>
            <person name="Abou-Zaid M."/>
            <person name="de Vries R.P."/>
            <person name="Igarashi K."/>
            <person name="Yadav J.S."/>
            <person name="Grigoriev I.V."/>
            <person name="Master E.R."/>
        </authorList>
    </citation>
    <scope>NUCLEOTIDE SEQUENCE [LARGE SCALE GENOMIC DNA]</scope>
    <source>
        <strain evidence="2 3">HHB-10118-sp</strain>
    </source>
</reference>
<sequence>MEYRYWTFMESHPAHVPLPENALAEAMNTLTWCYTDCLLPSQQTVPPPFTPQECQELMGLLRSSNGDAPSNRIVHTRIVARVLLRQAHWRQQQFRPDRPFPSDSRKSARALTESRVTLRRIFMDLIMSVFCLGIPYLFMGRSFHHRVDEESGMRSQGPFLVISACACLIAAVILSASVTLLTLPGLDDIARLAGMIAILLSASSMVSAVAALFKYKADIERTVVYVGGEGLMVMSRRSIVLSLPIVFLAWAIAAFITGITFYSFRGVTLTNKVVIRQPFVDYTHWVVVGSLGGLVGILLVSGVMARR</sequence>
<feature type="transmembrane region" description="Helical" evidence="1">
    <location>
        <begin position="159"/>
        <end position="183"/>
    </location>
</feature>
<dbReference type="HOGENOM" id="CLU_064131_0_0_1"/>
<protein>
    <submittedName>
        <fullName evidence="2">Uncharacterized protein</fullName>
    </submittedName>
</protein>
<dbReference type="EMBL" id="JH930972">
    <property type="protein sequence ID" value="EKM48519.1"/>
    <property type="molecule type" value="Genomic_DNA"/>
</dbReference>
<name>K5VPL2_PHACS</name>
<gene>
    <name evidence="2" type="ORF">PHACADRAFT_132348</name>
</gene>
<feature type="transmembrane region" description="Helical" evidence="1">
    <location>
        <begin position="189"/>
        <end position="213"/>
    </location>
</feature>
<feature type="transmembrane region" description="Helical" evidence="1">
    <location>
        <begin position="239"/>
        <end position="262"/>
    </location>
</feature>
<keyword evidence="1" id="KW-0812">Transmembrane</keyword>
<feature type="transmembrane region" description="Helical" evidence="1">
    <location>
        <begin position="282"/>
        <end position="305"/>
    </location>
</feature>
<dbReference type="KEGG" id="pco:PHACADRAFT_132348"/>
<dbReference type="STRING" id="650164.K5VPL2"/>
<dbReference type="Proteomes" id="UP000008370">
    <property type="component" value="Unassembled WGS sequence"/>
</dbReference>
<dbReference type="RefSeq" id="XP_007402928.1">
    <property type="nucleotide sequence ID" value="XM_007402866.1"/>
</dbReference>
<keyword evidence="3" id="KW-1185">Reference proteome</keyword>